<keyword evidence="10" id="KW-0275">Fatty acid biosynthesis</keyword>
<dbReference type="GO" id="GO:0005739">
    <property type="term" value="C:mitochondrion"/>
    <property type="evidence" value="ECO:0007669"/>
    <property type="project" value="UniProtKB-SubCell"/>
</dbReference>
<dbReference type="GO" id="GO:0141148">
    <property type="term" value="F:enoyl-[acyl-carrier-protein] reductase (NADPH) activity"/>
    <property type="evidence" value="ECO:0007669"/>
    <property type="project" value="UniProtKB-EC"/>
</dbReference>
<comment type="similarity">
    <text evidence="2">Belongs to the zinc-containing alcohol dehydrogenase family. Quinone oxidoreductase subfamily.</text>
</comment>
<evidence type="ECO:0000256" key="7">
    <source>
        <dbReference type="ARBA" id="ARBA00023002"/>
    </source>
</evidence>
<keyword evidence="6" id="KW-0809">Transit peptide</keyword>
<dbReference type="Pfam" id="PF00107">
    <property type="entry name" value="ADH_zinc_N"/>
    <property type="match status" value="1"/>
</dbReference>
<dbReference type="KEGG" id="mnt:21394456"/>
<dbReference type="PANTHER" id="PTHR43981:SF2">
    <property type="entry name" value="ENOYL-[ACYL-CARRIER-PROTEIN] REDUCTASE, MITOCHONDRIAL"/>
    <property type="match status" value="1"/>
</dbReference>
<evidence type="ECO:0000256" key="14">
    <source>
        <dbReference type="ARBA" id="ARBA00048843"/>
    </source>
</evidence>
<dbReference type="GO" id="GO:0006633">
    <property type="term" value="P:fatty acid biosynthetic process"/>
    <property type="evidence" value="ECO:0007669"/>
    <property type="project" value="UniProtKB-KW"/>
</dbReference>
<accession>W9SIF6</accession>
<dbReference type="OrthoDB" id="7482721at2759"/>
<evidence type="ECO:0000256" key="13">
    <source>
        <dbReference type="ARBA" id="ARBA00042123"/>
    </source>
</evidence>
<dbReference type="Pfam" id="PF08240">
    <property type="entry name" value="ADH_N"/>
    <property type="match status" value="1"/>
</dbReference>
<dbReference type="Proteomes" id="UP000030645">
    <property type="component" value="Unassembled WGS sequence"/>
</dbReference>
<evidence type="ECO:0000256" key="10">
    <source>
        <dbReference type="ARBA" id="ARBA00023160"/>
    </source>
</evidence>
<dbReference type="InterPro" id="IPR051034">
    <property type="entry name" value="Mito_Enoyl-ACP_Reductase"/>
</dbReference>
<dbReference type="STRING" id="981085.W9SIF6"/>
<dbReference type="AlphaFoldDB" id="W9SIF6"/>
<keyword evidence="8" id="KW-0443">Lipid metabolism</keyword>
<organism evidence="16 17">
    <name type="scientific">Morus notabilis</name>
    <dbReference type="NCBI Taxonomy" id="981085"/>
    <lineage>
        <taxon>Eukaryota</taxon>
        <taxon>Viridiplantae</taxon>
        <taxon>Streptophyta</taxon>
        <taxon>Embryophyta</taxon>
        <taxon>Tracheophyta</taxon>
        <taxon>Spermatophyta</taxon>
        <taxon>Magnoliopsida</taxon>
        <taxon>eudicotyledons</taxon>
        <taxon>Gunneridae</taxon>
        <taxon>Pentapetalae</taxon>
        <taxon>rosids</taxon>
        <taxon>fabids</taxon>
        <taxon>Rosales</taxon>
        <taxon>Moraceae</taxon>
        <taxon>Moreae</taxon>
        <taxon>Morus</taxon>
    </lineage>
</organism>
<evidence type="ECO:0000256" key="6">
    <source>
        <dbReference type="ARBA" id="ARBA00022946"/>
    </source>
</evidence>
<dbReference type="SMART" id="SM00829">
    <property type="entry name" value="PKS_ER"/>
    <property type="match status" value="1"/>
</dbReference>
<keyword evidence="5" id="KW-0521">NADP</keyword>
<reference evidence="17" key="1">
    <citation type="submission" date="2013-01" db="EMBL/GenBank/DDBJ databases">
        <title>Draft Genome Sequence of a Mulberry Tree, Morus notabilis C.K. Schneid.</title>
        <authorList>
            <person name="He N."/>
            <person name="Zhao S."/>
        </authorList>
    </citation>
    <scope>NUCLEOTIDE SEQUENCE</scope>
</reference>
<dbReference type="SUPFAM" id="SSF51735">
    <property type="entry name" value="NAD(P)-binding Rossmann-fold domains"/>
    <property type="match status" value="1"/>
</dbReference>
<keyword evidence="7" id="KW-0560">Oxidoreductase</keyword>
<dbReference type="FunFam" id="3.40.50.720:FF:000112">
    <property type="entry name" value="Enoyl-[acyl-carrier-protein] reductase 1, mitochondrial"/>
    <property type="match status" value="1"/>
</dbReference>
<dbReference type="InterPro" id="IPR011032">
    <property type="entry name" value="GroES-like_sf"/>
</dbReference>
<dbReference type="Gene3D" id="3.90.180.10">
    <property type="entry name" value="Medium-chain alcohol dehydrogenases, catalytic domain"/>
    <property type="match status" value="1"/>
</dbReference>
<dbReference type="EC" id="1.3.1.104" evidence="11"/>
<evidence type="ECO:0000256" key="12">
    <source>
        <dbReference type="ARBA" id="ARBA00041058"/>
    </source>
</evidence>
<evidence type="ECO:0000256" key="9">
    <source>
        <dbReference type="ARBA" id="ARBA00023128"/>
    </source>
</evidence>
<dbReference type="PANTHER" id="PTHR43981">
    <property type="entry name" value="ENOYL-[ACYL-CARRIER-PROTEIN] REDUCTASE, MITOCHONDRIAL"/>
    <property type="match status" value="1"/>
</dbReference>
<evidence type="ECO:0000256" key="4">
    <source>
        <dbReference type="ARBA" id="ARBA00022832"/>
    </source>
</evidence>
<dbReference type="SUPFAM" id="SSF50129">
    <property type="entry name" value="GroES-like"/>
    <property type="match status" value="1"/>
</dbReference>
<dbReference type="eggNOG" id="KOG0025">
    <property type="taxonomic scope" value="Eukaryota"/>
</dbReference>
<name>W9SIF6_9ROSA</name>
<dbReference type="FunFam" id="3.90.180.10:FF:000010">
    <property type="entry name" value="Enoyl-[acyl-carrier-protein] reductase, mitochondrial"/>
    <property type="match status" value="1"/>
</dbReference>
<feature type="domain" description="Enoyl reductase (ER)" evidence="15">
    <location>
        <begin position="63"/>
        <end position="382"/>
    </location>
</feature>
<evidence type="ECO:0000256" key="1">
    <source>
        <dbReference type="ARBA" id="ARBA00004173"/>
    </source>
</evidence>
<proteinExistence type="inferred from homology"/>
<evidence type="ECO:0000256" key="2">
    <source>
        <dbReference type="ARBA" id="ARBA00010371"/>
    </source>
</evidence>
<evidence type="ECO:0000256" key="3">
    <source>
        <dbReference type="ARBA" id="ARBA00022516"/>
    </source>
</evidence>
<comment type="subcellular location">
    <subcellularLocation>
        <location evidence="1">Mitochondrion</location>
    </subcellularLocation>
</comment>
<dbReference type="Gene3D" id="3.40.50.720">
    <property type="entry name" value="NAD(P)-binding Rossmann-like Domain"/>
    <property type="match status" value="1"/>
</dbReference>
<dbReference type="InterPro" id="IPR036291">
    <property type="entry name" value="NAD(P)-bd_dom_sf"/>
</dbReference>
<evidence type="ECO:0000256" key="8">
    <source>
        <dbReference type="ARBA" id="ARBA00023098"/>
    </source>
</evidence>
<keyword evidence="4" id="KW-0276">Fatty acid metabolism</keyword>
<keyword evidence="3" id="KW-0444">Lipid biosynthesis</keyword>
<protein>
    <recommendedName>
        <fullName evidence="12">Enoyl-[acyl-carrier-protein] reductase, mitochondrial</fullName>
        <ecNumber evidence="11">1.3.1.104</ecNumber>
    </recommendedName>
    <alternativeName>
        <fullName evidence="13">2-enoyl thioester reductase</fullName>
    </alternativeName>
</protein>
<keyword evidence="17" id="KW-1185">Reference proteome</keyword>
<dbReference type="InterPro" id="IPR013149">
    <property type="entry name" value="ADH-like_C"/>
</dbReference>
<evidence type="ECO:0000259" key="15">
    <source>
        <dbReference type="SMART" id="SM00829"/>
    </source>
</evidence>
<evidence type="ECO:0000256" key="5">
    <source>
        <dbReference type="ARBA" id="ARBA00022857"/>
    </source>
</evidence>
<comment type="catalytic activity">
    <reaction evidence="14">
        <text>a 2,3-saturated acyl-[ACP] + NADP(+) = a (2E)-enoyl-[ACP] + NADPH + H(+)</text>
        <dbReference type="Rhea" id="RHEA:22564"/>
        <dbReference type="Rhea" id="RHEA-COMP:9925"/>
        <dbReference type="Rhea" id="RHEA-COMP:9926"/>
        <dbReference type="ChEBI" id="CHEBI:15378"/>
        <dbReference type="ChEBI" id="CHEBI:57783"/>
        <dbReference type="ChEBI" id="CHEBI:58349"/>
        <dbReference type="ChEBI" id="CHEBI:78784"/>
        <dbReference type="ChEBI" id="CHEBI:78785"/>
        <dbReference type="EC" id="1.3.1.104"/>
    </reaction>
</comment>
<dbReference type="InterPro" id="IPR013154">
    <property type="entry name" value="ADH-like_N"/>
</dbReference>
<dbReference type="CDD" id="cd08290">
    <property type="entry name" value="ETR"/>
    <property type="match status" value="1"/>
</dbReference>
<keyword evidence="9" id="KW-0496">Mitochondrion</keyword>
<sequence>MASLVRSVALRALRNGGGGGGGELLFHTALKNILTSPPQTLTVRAFSATMSPPSKAVLYDQQGPPDLVTRVVELPPVEVKENDVCVRMLAAPINPSDINRIEGVYPVRPEVPAVGGYEGVGEVYSVGSVVKALSPGDWVIPSPPSFGTWQTYIVKDQSVWHKINKDSPVEYAATATVNPLTALRMLEDFVPLNSGDAIVQNGATSIVGQCIIQIARDCGIHSINIIRDRPRSYEVKEKLRKLGADEVFTETQLEVKNVKGLLANIPEPALGFNCVGGNAASLVLKFLRQGATMVTYGGMSKKPITVSTTSFIFKDLSLRGFWLQKWLSTDKAHECRKMIDYLLDLARQGKLRYEMEMVPFDNFHTALNKALGKLGSQPKQVIRF</sequence>
<gene>
    <name evidence="16" type="ORF">L484_011186</name>
</gene>
<dbReference type="EMBL" id="KE346335">
    <property type="protein sequence ID" value="EXC33209.1"/>
    <property type="molecule type" value="Genomic_DNA"/>
</dbReference>
<dbReference type="InterPro" id="IPR020843">
    <property type="entry name" value="ER"/>
</dbReference>
<evidence type="ECO:0000256" key="11">
    <source>
        <dbReference type="ARBA" id="ARBA00038963"/>
    </source>
</evidence>
<evidence type="ECO:0000313" key="16">
    <source>
        <dbReference type="EMBL" id="EXC33209.1"/>
    </source>
</evidence>
<evidence type="ECO:0000313" key="17">
    <source>
        <dbReference type="Proteomes" id="UP000030645"/>
    </source>
</evidence>